<proteinExistence type="inferred from homology"/>
<evidence type="ECO:0000256" key="6">
    <source>
        <dbReference type="ARBA" id="ARBA00023136"/>
    </source>
</evidence>
<feature type="transmembrane region" description="Helical" evidence="7">
    <location>
        <begin position="12"/>
        <end position="35"/>
    </location>
</feature>
<dbReference type="GO" id="GO:0089702">
    <property type="term" value="F:undecaprenyl-phosphate glucose phosphotransferase activity"/>
    <property type="evidence" value="ECO:0007669"/>
    <property type="project" value="UniProtKB-EC"/>
</dbReference>
<dbReference type="NCBIfam" id="TIGR03025">
    <property type="entry name" value="EPS_sugtrans"/>
    <property type="match status" value="1"/>
</dbReference>
<comment type="similarity">
    <text evidence="2">Belongs to the bacterial sugar transferase family.</text>
</comment>
<evidence type="ECO:0000256" key="1">
    <source>
        <dbReference type="ARBA" id="ARBA00004141"/>
    </source>
</evidence>
<dbReference type="Pfam" id="PF02397">
    <property type="entry name" value="Bac_transf"/>
    <property type="match status" value="1"/>
</dbReference>
<evidence type="ECO:0000256" key="3">
    <source>
        <dbReference type="ARBA" id="ARBA00022679"/>
    </source>
</evidence>
<feature type="domain" description="Bacterial sugar transferase" evidence="8">
    <location>
        <begin position="277"/>
        <end position="465"/>
    </location>
</feature>
<dbReference type="PANTHER" id="PTHR30576">
    <property type="entry name" value="COLANIC BIOSYNTHESIS UDP-GLUCOSE LIPID CARRIER TRANSFERASE"/>
    <property type="match status" value="1"/>
</dbReference>
<dbReference type="GO" id="GO:0009242">
    <property type="term" value="P:colanic acid biosynthetic process"/>
    <property type="evidence" value="ECO:0007669"/>
    <property type="project" value="TreeGrafter"/>
</dbReference>
<accession>A0A5R9ILY2</accession>
<dbReference type="AlphaFoldDB" id="A0A5R9ILY2"/>
<keyword evidence="3 9" id="KW-0808">Transferase</keyword>
<dbReference type="PANTHER" id="PTHR30576:SF21">
    <property type="entry name" value="UDP-GLUCOSE:UNDECAPRENYL-PHOSPHATE GLUCOSE-1-PHOSPHATE TRANSFERASE"/>
    <property type="match status" value="1"/>
</dbReference>
<comment type="subcellular location">
    <subcellularLocation>
        <location evidence="1">Membrane</location>
        <topology evidence="1">Multi-pass membrane protein</topology>
    </subcellularLocation>
</comment>
<evidence type="ECO:0000313" key="10">
    <source>
        <dbReference type="Proteomes" id="UP000307790"/>
    </source>
</evidence>
<evidence type="ECO:0000259" key="8">
    <source>
        <dbReference type="Pfam" id="PF02397"/>
    </source>
</evidence>
<evidence type="ECO:0000256" key="5">
    <source>
        <dbReference type="ARBA" id="ARBA00022989"/>
    </source>
</evidence>
<dbReference type="GO" id="GO:0016020">
    <property type="term" value="C:membrane"/>
    <property type="evidence" value="ECO:0007669"/>
    <property type="project" value="UniProtKB-SubCell"/>
</dbReference>
<dbReference type="Proteomes" id="UP000307790">
    <property type="component" value="Unassembled WGS sequence"/>
</dbReference>
<reference evidence="9 10" key="1">
    <citation type="submission" date="2019-05" db="EMBL/GenBank/DDBJ databases">
        <title>Genome sequences of Thalassotalea litorea 1K03283.</title>
        <authorList>
            <person name="Zhang D."/>
        </authorList>
    </citation>
    <scope>NUCLEOTIDE SEQUENCE [LARGE SCALE GENOMIC DNA]</scope>
    <source>
        <strain evidence="9 10">MCCC 1K03283</strain>
    </source>
</reference>
<keyword evidence="10" id="KW-1185">Reference proteome</keyword>
<protein>
    <submittedName>
        <fullName evidence="9">Undecaprenyl-phosphate glucose phosphotransferase</fullName>
        <ecNumber evidence="9">2.7.8.31</ecNumber>
    </submittedName>
</protein>
<evidence type="ECO:0000256" key="2">
    <source>
        <dbReference type="ARBA" id="ARBA00006464"/>
    </source>
</evidence>
<dbReference type="InterPro" id="IPR036291">
    <property type="entry name" value="NAD(P)-bd_dom_sf"/>
</dbReference>
<dbReference type="SUPFAM" id="SSF51735">
    <property type="entry name" value="NAD(P)-binding Rossmann-fold domains"/>
    <property type="match status" value="1"/>
</dbReference>
<keyword evidence="4 7" id="KW-0812">Transmembrane</keyword>
<feature type="transmembrane region" description="Helical" evidence="7">
    <location>
        <begin position="81"/>
        <end position="99"/>
    </location>
</feature>
<dbReference type="OrthoDB" id="9808602at2"/>
<keyword evidence="5 7" id="KW-1133">Transmembrane helix</keyword>
<feature type="transmembrane region" description="Helical" evidence="7">
    <location>
        <begin position="41"/>
        <end position="60"/>
    </location>
</feature>
<dbReference type="Pfam" id="PF13727">
    <property type="entry name" value="CoA_binding_3"/>
    <property type="match status" value="1"/>
</dbReference>
<dbReference type="InterPro" id="IPR017475">
    <property type="entry name" value="EPS_sugar_tfrase"/>
</dbReference>
<dbReference type="RefSeq" id="WP_138319747.1">
    <property type="nucleotide sequence ID" value="NZ_VCBC01000008.1"/>
</dbReference>
<dbReference type="InterPro" id="IPR003362">
    <property type="entry name" value="Bact_transf"/>
</dbReference>
<comment type="caution">
    <text evidence="9">The sequence shown here is derived from an EMBL/GenBank/DDBJ whole genome shotgun (WGS) entry which is preliminary data.</text>
</comment>
<feature type="transmembrane region" description="Helical" evidence="7">
    <location>
        <begin position="282"/>
        <end position="303"/>
    </location>
</feature>
<dbReference type="InterPro" id="IPR017473">
    <property type="entry name" value="Undecaprenyl-P_gluc_Ptfrase"/>
</dbReference>
<organism evidence="9 10">
    <name type="scientific">Thalassotalea litorea</name>
    <dbReference type="NCBI Taxonomy" id="2020715"/>
    <lineage>
        <taxon>Bacteria</taxon>
        <taxon>Pseudomonadati</taxon>
        <taxon>Pseudomonadota</taxon>
        <taxon>Gammaproteobacteria</taxon>
        <taxon>Alteromonadales</taxon>
        <taxon>Colwelliaceae</taxon>
        <taxon>Thalassotalea</taxon>
    </lineage>
</organism>
<sequence>MKHGILQSHSSLITLVNQLIDIASIPASFLLATYLTDQFSLDLRFILATLVAAMSFQFIASFRGLYLSMRGESTINEVVKCVKYWLVSFALAFSCFYTLVESSTAYDKAMLIWFISQMVYFAISRITLRQFLRFMRRNGYNQRTAVIIGAGDTGRKLAENIITSPGLGLKVAAFYDDVRTGAMEIGGETLEVVGNSEDLIHDAKRLKIDRVYIALSMRHDVFIKKIVAELADTTCSVVFVPDMFSFELLNARMGHLNGMPVISIYDTPMEGTNRLLKRTQDIILASVILLLISPIIAIIALAIKLTSPGPVFFKQNRYGIDGRPINVWKFRSMKVHGSGAVGDDGTSVKQAQKGDSRITPLGSFLRQTSLDELPQFINVLQGSMSIVGPRPHAVAHNEEYRRLIDGYMLRHKVKPGITGWAQINGWRGETDTIDKMQKRIDYDLDYINNWSTYWDIKIIFLTIFKGFINKNAY</sequence>
<evidence type="ECO:0000256" key="4">
    <source>
        <dbReference type="ARBA" id="ARBA00022692"/>
    </source>
</evidence>
<name>A0A5R9ILY2_9GAMM</name>
<keyword evidence="6 7" id="KW-0472">Membrane</keyword>
<dbReference type="EC" id="2.7.8.31" evidence="9"/>
<gene>
    <name evidence="9" type="ORF">FE810_09120</name>
</gene>
<dbReference type="Gene3D" id="3.40.50.720">
    <property type="entry name" value="NAD(P)-binding Rossmann-like Domain"/>
    <property type="match status" value="1"/>
</dbReference>
<dbReference type="NCBIfam" id="TIGR03023">
    <property type="entry name" value="WcaJ_sugtrans"/>
    <property type="match status" value="1"/>
</dbReference>
<evidence type="ECO:0000313" key="9">
    <source>
        <dbReference type="EMBL" id="TLU65077.1"/>
    </source>
</evidence>
<dbReference type="EMBL" id="VCBC01000008">
    <property type="protein sequence ID" value="TLU65077.1"/>
    <property type="molecule type" value="Genomic_DNA"/>
</dbReference>
<evidence type="ECO:0000256" key="7">
    <source>
        <dbReference type="SAM" id="Phobius"/>
    </source>
</evidence>
<feature type="transmembrane region" description="Helical" evidence="7">
    <location>
        <begin position="111"/>
        <end position="128"/>
    </location>
</feature>